<evidence type="ECO:0000313" key="4">
    <source>
        <dbReference type="Proteomes" id="UP001152747"/>
    </source>
</evidence>
<dbReference type="EMBL" id="CANHGI010000002">
    <property type="protein sequence ID" value="CAI5440745.1"/>
    <property type="molecule type" value="Genomic_DNA"/>
</dbReference>
<protein>
    <recommendedName>
        <fullName evidence="2">Chondroitin proteoglycan 4 domain-containing protein</fullName>
    </recommendedName>
</protein>
<proteinExistence type="predicted"/>
<reference evidence="3" key="1">
    <citation type="submission" date="2022-11" db="EMBL/GenBank/DDBJ databases">
        <authorList>
            <person name="Kikuchi T."/>
        </authorList>
    </citation>
    <scope>NUCLEOTIDE SEQUENCE</scope>
    <source>
        <strain evidence="3">PS1010</strain>
    </source>
</reference>
<accession>A0A9P1I9Q1</accession>
<name>A0A9P1I9Q1_9PELO</name>
<feature type="domain" description="Chondroitin proteoglycan 4" evidence="2">
    <location>
        <begin position="50"/>
        <end position="142"/>
    </location>
</feature>
<evidence type="ECO:0000313" key="3">
    <source>
        <dbReference type="EMBL" id="CAI5440745.1"/>
    </source>
</evidence>
<comment type="caution">
    <text evidence="3">The sequence shown here is derived from an EMBL/GenBank/DDBJ whole genome shotgun (WGS) entry which is preliminary data.</text>
</comment>
<dbReference type="Proteomes" id="UP001152747">
    <property type="component" value="Unassembled WGS sequence"/>
</dbReference>
<organism evidence="3 4">
    <name type="scientific">Caenorhabditis angaria</name>
    <dbReference type="NCBI Taxonomy" id="860376"/>
    <lineage>
        <taxon>Eukaryota</taxon>
        <taxon>Metazoa</taxon>
        <taxon>Ecdysozoa</taxon>
        <taxon>Nematoda</taxon>
        <taxon>Chromadorea</taxon>
        <taxon>Rhabditida</taxon>
        <taxon>Rhabditina</taxon>
        <taxon>Rhabditomorpha</taxon>
        <taxon>Rhabditoidea</taxon>
        <taxon>Rhabditidae</taxon>
        <taxon>Peloderinae</taxon>
        <taxon>Caenorhabditis</taxon>
    </lineage>
</organism>
<keyword evidence="4" id="KW-1185">Reference proteome</keyword>
<dbReference type="Pfam" id="PF15481">
    <property type="entry name" value="CPG4"/>
    <property type="match status" value="1"/>
</dbReference>
<sequence length="259" mass="28808">MRSLLYFLLIIIAAASAAIVQSPSDKDIVPHGEELLDVDTIFRAMGVPFCMRKCIDGFINSTTTLWTMRNVVGQARNVCTSHAKAISCLKHDQFCDMNKIFKVASSSVEYMCTKKYVLFERMEKCLTPVVDKIMEECDNTCYSRSNLTAFSNNSNIQFAATVGGNVFIVTDHLGDLCGSLQCTLPCVTQKLNQACALSGWLALDMLMQPFDAATVMIEQLAPPLRDLVIKKVDKRCRFAINASQLNRIRNGDFTAFNSL</sequence>
<dbReference type="InterPro" id="IPR053123">
    <property type="entry name" value="CPG4-like"/>
</dbReference>
<dbReference type="InterPro" id="IPR029153">
    <property type="entry name" value="CPG4"/>
</dbReference>
<feature type="chain" id="PRO_5040399787" description="Chondroitin proteoglycan 4 domain-containing protein" evidence="1">
    <location>
        <begin position="18"/>
        <end position="259"/>
    </location>
</feature>
<evidence type="ECO:0000256" key="1">
    <source>
        <dbReference type="SAM" id="SignalP"/>
    </source>
</evidence>
<gene>
    <name evidence="3" type="ORF">CAMP_LOCUS3382</name>
</gene>
<dbReference type="OrthoDB" id="5819135at2759"/>
<dbReference type="AlphaFoldDB" id="A0A9P1I9Q1"/>
<dbReference type="PANTHER" id="PTHR37442">
    <property type="entry name" value="F18A1.7 PROTEIN-RELATED"/>
    <property type="match status" value="1"/>
</dbReference>
<keyword evidence="1" id="KW-0732">Signal</keyword>
<dbReference type="PANTHER" id="PTHR37442:SF1">
    <property type="entry name" value="CHONDROITIN PROTEOGLYCAN 4 DOMAIN-CONTAINING PROTEIN"/>
    <property type="match status" value="1"/>
</dbReference>
<evidence type="ECO:0000259" key="2">
    <source>
        <dbReference type="Pfam" id="PF15481"/>
    </source>
</evidence>
<feature type="signal peptide" evidence="1">
    <location>
        <begin position="1"/>
        <end position="17"/>
    </location>
</feature>